<dbReference type="GO" id="GO:0016787">
    <property type="term" value="F:hydrolase activity"/>
    <property type="evidence" value="ECO:0007669"/>
    <property type="project" value="UniProtKB-KW"/>
</dbReference>
<dbReference type="PANTHER" id="PTHR45766">
    <property type="entry name" value="DNA ANNEALING HELICASE AND ENDONUCLEASE ZRANB3 FAMILY MEMBER"/>
    <property type="match status" value="1"/>
</dbReference>
<dbReference type="OrthoDB" id="9814088at2"/>
<dbReference type="Proteomes" id="UP000220527">
    <property type="component" value="Unassembled WGS sequence"/>
</dbReference>
<evidence type="ECO:0000259" key="2">
    <source>
        <dbReference type="PROSITE" id="PS51192"/>
    </source>
</evidence>
<dbReference type="InterPro" id="IPR038718">
    <property type="entry name" value="SNF2-like_sf"/>
</dbReference>
<accession>A0A2A6RIE0</accession>
<feature type="domain" description="Helicase C-terminal" evidence="3">
    <location>
        <begin position="619"/>
        <end position="776"/>
    </location>
</feature>
<dbReference type="Pfam" id="PF00176">
    <property type="entry name" value="SNF2-rel_dom"/>
    <property type="match status" value="1"/>
</dbReference>
<name>A0A2A6RIE0_9CHLR</name>
<dbReference type="GO" id="GO:0005524">
    <property type="term" value="F:ATP binding"/>
    <property type="evidence" value="ECO:0007669"/>
    <property type="project" value="InterPro"/>
</dbReference>
<dbReference type="AlphaFoldDB" id="A0A2A6RIE0"/>
<gene>
    <name evidence="4" type="ORF">CJ255_13055</name>
</gene>
<protein>
    <recommendedName>
        <fullName evidence="6">Helicase</fullName>
    </recommendedName>
</protein>
<dbReference type="CDD" id="cd18793">
    <property type="entry name" value="SF2_C_SNF"/>
    <property type="match status" value="1"/>
</dbReference>
<keyword evidence="5" id="KW-1185">Reference proteome</keyword>
<dbReference type="EMBL" id="NQWI01000059">
    <property type="protein sequence ID" value="PDW02610.1"/>
    <property type="molecule type" value="Genomic_DNA"/>
</dbReference>
<evidence type="ECO:0000313" key="4">
    <source>
        <dbReference type="EMBL" id="PDW02610.1"/>
    </source>
</evidence>
<reference evidence="5" key="1">
    <citation type="submission" date="2017-08" db="EMBL/GenBank/DDBJ databases">
        <authorList>
            <person name="Grouzdev D.S."/>
            <person name="Gaisin V.A."/>
            <person name="Rysina M.S."/>
            <person name="Gorlenko V.M."/>
        </authorList>
    </citation>
    <scope>NUCLEOTIDE SEQUENCE [LARGE SCALE GENOMIC DNA]</scope>
    <source>
        <strain evidence="5">Kir15-3F</strain>
    </source>
</reference>
<comment type="caution">
    <text evidence="4">The sequence shown here is derived from an EMBL/GenBank/DDBJ whole genome shotgun (WGS) entry which is preliminary data.</text>
</comment>
<evidence type="ECO:0000313" key="5">
    <source>
        <dbReference type="Proteomes" id="UP000220527"/>
    </source>
</evidence>
<feature type="domain" description="Helicase ATP-binding" evidence="2">
    <location>
        <begin position="202"/>
        <end position="361"/>
    </location>
</feature>
<dbReference type="SMART" id="SM00490">
    <property type="entry name" value="HELICc"/>
    <property type="match status" value="1"/>
</dbReference>
<organism evidence="4 5">
    <name type="scientific">Candidatus Viridilinea mediisalina</name>
    <dbReference type="NCBI Taxonomy" id="2024553"/>
    <lineage>
        <taxon>Bacteria</taxon>
        <taxon>Bacillati</taxon>
        <taxon>Chloroflexota</taxon>
        <taxon>Chloroflexia</taxon>
        <taxon>Chloroflexales</taxon>
        <taxon>Chloroflexineae</taxon>
        <taxon>Oscillochloridaceae</taxon>
        <taxon>Candidatus Viridilinea</taxon>
    </lineage>
</organism>
<evidence type="ECO:0008006" key="6">
    <source>
        <dbReference type="Google" id="ProtNLM"/>
    </source>
</evidence>
<evidence type="ECO:0000259" key="3">
    <source>
        <dbReference type="PROSITE" id="PS51194"/>
    </source>
</evidence>
<evidence type="ECO:0000256" key="1">
    <source>
        <dbReference type="ARBA" id="ARBA00022801"/>
    </source>
</evidence>
<dbReference type="InterPro" id="IPR049730">
    <property type="entry name" value="SNF2/RAD54-like_C"/>
</dbReference>
<dbReference type="Pfam" id="PF00271">
    <property type="entry name" value="Helicase_C"/>
    <property type="match status" value="1"/>
</dbReference>
<sequence>MLNTHEPDSRHSFCVGMIVRFPMDLDAEYESFRDFRIGTIQGFTEDMASAQVAFCVHHLSEKPGGRAVLDQVMDIPLRHLTRCHLLPETTFTLHNHPGVTGEILVACADTLEEGAFASYYALIQGTVQQVSEVDITQFSSTRQDSDPLAQALSYELQHPKWRQPRDQVVTFAGELKSTTYGIEDLVGSRVLLLAHQAEVVSRALSAPTCRLMLADEVGLGKTIEAAVILRALRRRNPAMKALIVAPSALTGQWRNELNQKFWLDVPILKPGGGGVDLALHPAVMISAEDLATYDIYWDHLKRRDWDLLIIDEAHHLRKNRLLYDRVLHLSTQATRVLALTATPIQRRAEEYLDLLRLLDPRRYTAEDQQSFQNLVAAQEQVRTALALVRPQLNATTFDWEEFSEDLASLLARLSDDAGLRSLTDLLTQQEHDHQEALETAKQIAAYISTNYRIENRMVRNRRASLQLELPTRTCDTSYSYDPGEHERELLEDLYEYLGAYLAQTAGTALELELARVCLHSAASSPQALLKVLHWRIAALREGLAKSANSATLTTLTSPRREQARIKQLAQTAPPMRDELAQLEQLIRRTELWLEESAQLLAGVRRATANIAQHDRLVQALRAIYAACEARQDAKIVVFSSWPQTIDAIQQHLIRLLGSAIAVRFTAEMDEANLQLAADRFQRDQNCCVLLCDELGGEGRNFQIAQQIIHIDLPWTPAQIEQRIGRVDRLGRTGEVCSLPIVARDTLEHDLFRLWNEALNLFTYSLSGMEIALEEIQDQLVDALRTSVRTGLSGMHQSLANYASQLRQEVERERYFEEDAINQRRRYEFEQISKRYRDGEIVRKAVQNWTAIAGVSSYHMDGVEMIYDAQRFNLNSMINARFLPPNMEEAARRSGRQRTTQIRGTFNRDLAIRREDLVFFAPGDDPWTDAVIANALECDRGRCCAIGFMPQPGVTVPFFDLFYTFQINPRPLYAAGLAPIYMLQALGYLACTHKRILIDAYSGNVIDRFDPRWKFAEKSFDQVVAIHLGRRSDDKRRGSAQLGNFQACYPHDIWADLVTGAVNAATQFLDDDLNAYTEELAEEAANELRLHANGWEAGLRWHTSYGLESATEHAELAVFREAIDLILKGIRRPLRRLESICFYSPMETAS</sequence>
<keyword evidence="1" id="KW-0378">Hydrolase</keyword>
<dbReference type="Gene3D" id="3.40.50.10810">
    <property type="entry name" value="Tandem AAA-ATPase domain"/>
    <property type="match status" value="1"/>
</dbReference>
<dbReference type="PANTHER" id="PTHR45766:SF6">
    <property type="entry name" value="SWI_SNF-RELATED MATRIX-ASSOCIATED ACTIN-DEPENDENT REGULATOR OF CHROMATIN SUBFAMILY A-LIKE PROTEIN 1"/>
    <property type="match status" value="1"/>
</dbReference>
<dbReference type="Gene3D" id="3.40.50.300">
    <property type="entry name" value="P-loop containing nucleotide triphosphate hydrolases"/>
    <property type="match status" value="1"/>
</dbReference>
<proteinExistence type="predicted"/>
<dbReference type="InterPro" id="IPR001650">
    <property type="entry name" value="Helicase_C-like"/>
</dbReference>
<dbReference type="SMART" id="SM00487">
    <property type="entry name" value="DEXDc"/>
    <property type="match status" value="1"/>
</dbReference>
<dbReference type="InterPro" id="IPR014001">
    <property type="entry name" value="Helicase_ATP-bd"/>
</dbReference>
<dbReference type="SUPFAM" id="SSF52540">
    <property type="entry name" value="P-loop containing nucleoside triphosphate hydrolases"/>
    <property type="match status" value="2"/>
</dbReference>
<dbReference type="InterPro" id="IPR027417">
    <property type="entry name" value="P-loop_NTPase"/>
</dbReference>
<dbReference type="InterPro" id="IPR000330">
    <property type="entry name" value="SNF2_N"/>
</dbReference>
<dbReference type="PROSITE" id="PS51192">
    <property type="entry name" value="HELICASE_ATP_BIND_1"/>
    <property type="match status" value="1"/>
</dbReference>
<dbReference type="PROSITE" id="PS51194">
    <property type="entry name" value="HELICASE_CTER"/>
    <property type="match status" value="1"/>
</dbReference>